<dbReference type="InterPro" id="IPR050669">
    <property type="entry name" value="Hemerythrin"/>
</dbReference>
<dbReference type="InterPro" id="IPR012827">
    <property type="entry name" value="Hemerythrin_metal-bd"/>
</dbReference>
<evidence type="ECO:0000256" key="3">
    <source>
        <dbReference type="ARBA" id="ARBA00023004"/>
    </source>
</evidence>
<dbReference type="NCBIfam" id="TIGR02481">
    <property type="entry name" value="hemeryth_dom"/>
    <property type="match status" value="1"/>
</dbReference>
<dbReference type="OrthoDB" id="9797092at2"/>
<dbReference type="Pfam" id="PF01814">
    <property type="entry name" value="Hemerythrin"/>
    <property type="match status" value="1"/>
</dbReference>
<keyword evidence="2" id="KW-0479">Metal-binding</keyword>
<accession>A0A1I6IA62</accession>
<comment type="similarity">
    <text evidence="1">Belongs to the hemerythrin family.</text>
</comment>
<evidence type="ECO:0000313" key="5">
    <source>
        <dbReference type="EMBL" id="SFR63524.1"/>
    </source>
</evidence>
<proteinExistence type="inferred from homology"/>
<gene>
    <name evidence="5" type="ORF">SAMN05661086_00595</name>
</gene>
<evidence type="ECO:0000313" key="6">
    <source>
        <dbReference type="Proteomes" id="UP000199659"/>
    </source>
</evidence>
<dbReference type="Proteomes" id="UP000199659">
    <property type="component" value="Unassembled WGS sequence"/>
</dbReference>
<dbReference type="Gene3D" id="1.20.120.50">
    <property type="entry name" value="Hemerythrin-like"/>
    <property type="match status" value="1"/>
</dbReference>
<dbReference type="PANTHER" id="PTHR37164:SF1">
    <property type="entry name" value="BACTERIOHEMERYTHRIN"/>
    <property type="match status" value="1"/>
</dbReference>
<dbReference type="GO" id="GO:0046872">
    <property type="term" value="F:metal ion binding"/>
    <property type="evidence" value="ECO:0007669"/>
    <property type="project" value="UniProtKB-KW"/>
</dbReference>
<keyword evidence="6" id="KW-1185">Reference proteome</keyword>
<sequence length="130" mass="15759">MYEMKQEYLTGIELIDEEHKKIFEIAESAYQLLHNELLPDKYDHISLILNELRDYTKKHFADEEAYMESINYKRMFTQKIQHQKFIEKLEEFDMDSIDENQDAAILDILNFLADWLIEHILENDKRIGEE</sequence>
<protein>
    <submittedName>
        <fullName evidence="5">Hemerythrin</fullName>
    </submittedName>
</protein>
<dbReference type="RefSeq" id="WP_092559211.1">
    <property type="nucleotide sequence ID" value="NZ_FOYZ01000002.1"/>
</dbReference>
<dbReference type="CDD" id="cd12107">
    <property type="entry name" value="Hemerythrin"/>
    <property type="match status" value="1"/>
</dbReference>
<name>A0A1I6IA62_9FIRM</name>
<dbReference type="EMBL" id="FOYZ01000002">
    <property type="protein sequence ID" value="SFR63524.1"/>
    <property type="molecule type" value="Genomic_DNA"/>
</dbReference>
<evidence type="ECO:0000259" key="4">
    <source>
        <dbReference type="Pfam" id="PF01814"/>
    </source>
</evidence>
<feature type="domain" description="Hemerythrin-like" evidence="4">
    <location>
        <begin position="10"/>
        <end position="126"/>
    </location>
</feature>
<evidence type="ECO:0000256" key="1">
    <source>
        <dbReference type="ARBA" id="ARBA00010587"/>
    </source>
</evidence>
<dbReference type="SUPFAM" id="SSF47188">
    <property type="entry name" value="Hemerythrin-like"/>
    <property type="match status" value="1"/>
</dbReference>
<organism evidence="5 6">
    <name type="scientific">Anaeromicropila populeti</name>
    <dbReference type="NCBI Taxonomy" id="37658"/>
    <lineage>
        <taxon>Bacteria</taxon>
        <taxon>Bacillati</taxon>
        <taxon>Bacillota</taxon>
        <taxon>Clostridia</taxon>
        <taxon>Lachnospirales</taxon>
        <taxon>Lachnospiraceae</taxon>
        <taxon>Anaeromicropila</taxon>
    </lineage>
</organism>
<keyword evidence="3" id="KW-0408">Iron</keyword>
<dbReference type="PANTHER" id="PTHR37164">
    <property type="entry name" value="BACTERIOHEMERYTHRIN"/>
    <property type="match status" value="1"/>
</dbReference>
<dbReference type="AlphaFoldDB" id="A0A1I6IA62"/>
<dbReference type="InterPro" id="IPR035938">
    <property type="entry name" value="Hemerythrin-like_sf"/>
</dbReference>
<evidence type="ECO:0000256" key="2">
    <source>
        <dbReference type="ARBA" id="ARBA00022723"/>
    </source>
</evidence>
<dbReference type="STRING" id="37658.SAMN05661086_00595"/>
<dbReference type="NCBIfam" id="NF033749">
    <property type="entry name" value="bact_hemeryth"/>
    <property type="match status" value="1"/>
</dbReference>
<dbReference type="InterPro" id="IPR012312">
    <property type="entry name" value="Hemerythrin-like"/>
</dbReference>
<reference evidence="5 6" key="1">
    <citation type="submission" date="2016-10" db="EMBL/GenBank/DDBJ databases">
        <authorList>
            <person name="de Groot N.N."/>
        </authorList>
    </citation>
    <scope>NUCLEOTIDE SEQUENCE [LARGE SCALE GENOMIC DNA]</scope>
    <source>
        <strain evidence="5 6">743A</strain>
    </source>
</reference>